<dbReference type="Proteomes" id="UP000789920">
    <property type="component" value="Unassembled WGS sequence"/>
</dbReference>
<reference evidence="1" key="1">
    <citation type="submission" date="2021-06" db="EMBL/GenBank/DDBJ databases">
        <authorList>
            <person name="Kallberg Y."/>
            <person name="Tangrot J."/>
            <person name="Rosling A."/>
        </authorList>
    </citation>
    <scope>NUCLEOTIDE SEQUENCE</scope>
    <source>
        <strain evidence="1">MA461A</strain>
    </source>
</reference>
<proteinExistence type="predicted"/>
<sequence>KTTSPIDSIIQQTIEAPPDYPTLFDNLSIKNKYLIEQIKNDLEHKIENRVQLNSPYQ</sequence>
<comment type="caution">
    <text evidence="1">The sequence shown here is derived from an EMBL/GenBank/DDBJ whole genome shotgun (WGS) entry which is preliminary data.</text>
</comment>
<feature type="non-terminal residue" evidence="1">
    <location>
        <position position="1"/>
    </location>
</feature>
<dbReference type="EMBL" id="CAJVQC010071943">
    <property type="protein sequence ID" value="CAG8811039.1"/>
    <property type="molecule type" value="Genomic_DNA"/>
</dbReference>
<name>A0ACA9RVC4_9GLOM</name>
<keyword evidence="2" id="KW-1185">Reference proteome</keyword>
<evidence type="ECO:0000313" key="2">
    <source>
        <dbReference type="Proteomes" id="UP000789920"/>
    </source>
</evidence>
<protein>
    <submittedName>
        <fullName evidence="1">36950_t:CDS:1</fullName>
    </submittedName>
</protein>
<gene>
    <name evidence="1" type="ORF">RPERSI_LOCUS23219</name>
</gene>
<organism evidence="1 2">
    <name type="scientific">Racocetra persica</name>
    <dbReference type="NCBI Taxonomy" id="160502"/>
    <lineage>
        <taxon>Eukaryota</taxon>
        <taxon>Fungi</taxon>
        <taxon>Fungi incertae sedis</taxon>
        <taxon>Mucoromycota</taxon>
        <taxon>Glomeromycotina</taxon>
        <taxon>Glomeromycetes</taxon>
        <taxon>Diversisporales</taxon>
        <taxon>Gigasporaceae</taxon>
        <taxon>Racocetra</taxon>
    </lineage>
</organism>
<accession>A0ACA9RVC4</accession>
<feature type="non-terminal residue" evidence="1">
    <location>
        <position position="57"/>
    </location>
</feature>
<evidence type="ECO:0000313" key="1">
    <source>
        <dbReference type="EMBL" id="CAG8811039.1"/>
    </source>
</evidence>